<evidence type="ECO:0000256" key="4">
    <source>
        <dbReference type="ARBA" id="ARBA00022516"/>
    </source>
</evidence>
<dbReference type="Proteomes" id="UP000282597">
    <property type="component" value="Chromosome"/>
</dbReference>
<dbReference type="InterPro" id="IPR010084">
    <property type="entry name" value="FabZ"/>
</dbReference>
<evidence type="ECO:0000256" key="6">
    <source>
        <dbReference type="ARBA" id="ARBA00023098"/>
    </source>
</evidence>
<keyword evidence="6 9" id="KW-0443">Lipid metabolism</keyword>
<dbReference type="Gene3D" id="3.10.129.10">
    <property type="entry name" value="Hotdog Thioesterase"/>
    <property type="match status" value="1"/>
</dbReference>
<dbReference type="InterPro" id="IPR013114">
    <property type="entry name" value="FabA_FabZ"/>
</dbReference>
<evidence type="ECO:0000256" key="9">
    <source>
        <dbReference type="HAMAP-Rule" id="MF_00406"/>
    </source>
</evidence>
<dbReference type="GO" id="GO:0006633">
    <property type="term" value="P:fatty acid biosynthetic process"/>
    <property type="evidence" value="ECO:0007669"/>
    <property type="project" value="UniProtKB-UniRule"/>
</dbReference>
<evidence type="ECO:0000256" key="3">
    <source>
        <dbReference type="ARBA" id="ARBA00022490"/>
    </source>
</evidence>
<dbReference type="EC" id="4.2.1.59" evidence="9"/>
<protein>
    <recommendedName>
        <fullName evidence="9">3-hydroxyacyl-[acyl-carrier-protein] dehydratase FabZ</fullName>
        <ecNumber evidence="9">4.2.1.59</ecNumber>
    </recommendedName>
    <alternativeName>
        <fullName evidence="9">(3R)-hydroxymyristoyl-[acyl-carrier-protein] dehydratase</fullName>
        <shortName evidence="9">(3R)-hydroxymyristoyl-ACP dehydrase</shortName>
    </alternativeName>
    <alternativeName>
        <fullName evidence="9">Beta-hydroxyacyl-ACP dehydratase</fullName>
    </alternativeName>
</protein>
<dbReference type="EMBL" id="AP018150">
    <property type="protein sequence ID" value="BBE09021.1"/>
    <property type="molecule type" value="Genomic_DNA"/>
</dbReference>
<dbReference type="GO" id="GO:0016020">
    <property type="term" value="C:membrane"/>
    <property type="evidence" value="ECO:0007669"/>
    <property type="project" value="GOC"/>
</dbReference>
<keyword evidence="3 9" id="KW-0963">Cytoplasm</keyword>
<dbReference type="PANTHER" id="PTHR30272:SF1">
    <property type="entry name" value="3-HYDROXYACYL-[ACYL-CARRIER-PROTEIN] DEHYDRATASE"/>
    <property type="match status" value="1"/>
</dbReference>
<keyword evidence="11" id="KW-1185">Reference proteome</keyword>
<comment type="function">
    <text evidence="8 9">Involved in unsaturated fatty acids biosynthesis. Catalyzes the dehydration of short chain beta-hydroxyacyl-ACPs and long chain saturated and unsaturated beta-hydroxyacyl-ACPs.</text>
</comment>
<organism evidence="10 11">
    <name type="scientific">Mycoavidus cysteinexigens</name>
    <dbReference type="NCBI Taxonomy" id="1553431"/>
    <lineage>
        <taxon>Bacteria</taxon>
        <taxon>Pseudomonadati</taxon>
        <taxon>Pseudomonadota</taxon>
        <taxon>Betaproteobacteria</taxon>
        <taxon>Burkholderiales</taxon>
        <taxon>Burkholderiaceae</taxon>
        <taxon>Mycoavidus</taxon>
    </lineage>
</organism>
<dbReference type="GO" id="GO:0005737">
    <property type="term" value="C:cytoplasm"/>
    <property type="evidence" value="ECO:0007669"/>
    <property type="project" value="UniProtKB-SubCell"/>
</dbReference>
<evidence type="ECO:0000256" key="5">
    <source>
        <dbReference type="ARBA" id="ARBA00022556"/>
    </source>
</evidence>
<evidence type="ECO:0000256" key="1">
    <source>
        <dbReference type="ARBA" id="ARBA00004496"/>
    </source>
</evidence>
<reference evidence="10 11" key="1">
    <citation type="journal article" date="2018" name="Microbes Environ.">
        <title>Comparative Genomic Insights into Endofungal Lifestyles of Two Bacterial Endosymbionts, Mycoavidus cysteinexigens and Burkholderia rhizoxinica.</title>
        <authorList>
            <person name="Sharmin D."/>
            <person name="Guo Y."/>
            <person name="Nishizawa T."/>
            <person name="Ohshima S."/>
            <person name="Sato Y."/>
            <person name="Takashima Y."/>
            <person name="Narisawa K."/>
            <person name="Ohta H."/>
        </authorList>
    </citation>
    <scope>NUCLEOTIDE SEQUENCE [LARGE SCALE GENOMIC DNA]</scope>
    <source>
        <strain evidence="10 11">B1-EB</strain>
    </source>
</reference>
<comment type="similarity">
    <text evidence="2 9">Belongs to the thioester dehydratase family. FabZ subfamily.</text>
</comment>
<dbReference type="GO" id="GO:0009245">
    <property type="term" value="P:lipid A biosynthetic process"/>
    <property type="evidence" value="ECO:0007669"/>
    <property type="project" value="UniProtKB-UniRule"/>
</dbReference>
<comment type="subcellular location">
    <subcellularLocation>
        <location evidence="1 9">Cytoplasm</location>
    </subcellularLocation>
</comment>
<dbReference type="CDD" id="cd01288">
    <property type="entry name" value="FabZ"/>
    <property type="match status" value="1"/>
</dbReference>
<dbReference type="InterPro" id="IPR029069">
    <property type="entry name" value="HotDog_dom_sf"/>
</dbReference>
<dbReference type="HAMAP" id="MF_00406">
    <property type="entry name" value="FabZ"/>
    <property type="match status" value="1"/>
</dbReference>
<comment type="catalytic activity">
    <reaction evidence="9">
        <text>a (3R)-hydroxyacyl-[ACP] = a (2E)-enoyl-[ACP] + H2O</text>
        <dbReference type="Rhea" id="RHEA:13097"/>
        <dbReference type="Rhea" id="RHEA-COMP:9925"/>
        <dbReference type="Rhea" id="RHEA-COMP:9945"/>
        <dbReference type="ChEBI" id="CHEBI:15377"/>
        <dbReference type="ChEBI" id="CHEBI:78784"/>
        <dbReference type="ChEBI" id="CHEBI:78827"/>
        <dbReference type="EC" id="4.2.1.59"/>
    </reaction>
</comment>
<name>A0A2Z6EUD5_9BURK</name>
<dbReference type="SUPFAM" id="SSF54637">
    <property type="entry name" value="Thioesterase/thiol ester dehydrase-isomerase"/>
    <property type="match status" value="1"/>
</dbReference>
<keyword evidence="4 9" id="KW-0444">Lipid biosynthesis</keyword>
<dbReference type="FunFam" id="3.10.129.10:FF:000001">
    <property type="entry name" value="3-hydroxyacyl-[acyl-carrier-protein] dehydratase FabZ"/>
    <property type="match status" value="1"/>
</dbReference>
<dbReference type="Pfam" id="PF07977">
    <property type="entry name" value="FabA"/>
    <property type="match status" value="1"/>
</dbReference>
<dbReference type="GO" id="GO:0019171">
    <property type="term" value="F:(3R)-hydroxyacyl-[acyl-carrier-protein] dehydratase activity"/>
    <property type="evidence" value="ECO:0007669"/>
    <property type="project" value="UniProtKB-EC"/>
</dbReference>
<evidence type="ECO:0000313" key="10">
    <source>
        <dbReference type="EMBL" id="BBE09021.1"/>
    </source>
</evidence>
<dbReference type="NCBIfam" id="TIGR01750">
    <property type="entry name" value="fabZ"/>
    <property type="match status" value="1"/>
</dbReference>
<evidence type="ECO:0000256" key="7">
    <source>
        <dbReference type="ARBA" id="ARBA00023239"/>
    </source>
</evidence>
<feature type="active site" evidence="9">
    <location>
        <position position="54"/>
    </location>
</feature>
<dbReference type="AlphaFoldDB" id="A0A2Z6EUD5"/>
<dbReference type="NCBIfam" id="NF000582">
    <property type="entry name" value="PRK00006.1"/>
    <property type="match status" value="1"/>
</dbReference>
<evidence type="ECO:0000256" key="8">
    <source>
        <dbReference type="ARBA" id="ARBA00025049"/>
    </source>
</evidence>
<gene>
    <name evidence="9" type="primary">fabZ</name>
    <name evidence="10" type="ORF">MCB1EB_0860</name>
</gene>
<keyword evidence="7 9" id="KW-0456">Lyase</keyword>
<sequence>MSTQDIQLDIHRILTLLPHRYPILLVDRVLELEPHKRIKALKNVSINEPYFTGHFPACPVMPGVLILEALAQAAGLLTFAEEEYDPAKSLYYFVGIDNARFKRPVEPGDQLILKVEFERHLRGIWKFNACAEVDGAVAAEANLMCTVKPVADKS</sequence>
<evidence type="ECO:0000256" key="2">
    <source>
        <dbReference type="ARBA" id="ARBA00009174"/>
    </source>
</evidence>
<dbReference type="PANTHER" id="PTHR30272">
    <property type="entry name" value="3-HYDROXYACYL-[ACYL-CARRIER-PROTEIN] DEHYDRATASE"/>
    <property type="match status" value="1"/>
</dbReference>
<dbReference type="KEGG" id="mcys:MCB1EB_0860"/>
<keyword evidence="5 9" id="KW-0441">Lipid A biosynthesis</keyword>
<accession>A0A2Z6EUD5</accession>
<evidence type="ECO:0000313" key="11">
    <source>
        <dbReference type="Proteomes" id="UP000282597"/>
    </source>
</evidence>
<dbReference type="RefSeq" id="WP_045362682.1">
    <property type="nucleotide sequence ID" value="NZ_AP018150.1"/>
</dbReference>
<proteinExistence type="inferred from homology"/>